<feature type="compositionally biased region" description="Polar residues" evidence="1">
    <location>
        <begin position="19"/>
        <end position="35"/>
    </location>
</feature>
<dbReference type="AlphaFoldDB" id="A0A0J8S3X6"/>
<protein>
    <submittedName>
        <fullName evidence="2">Uncharacterized protein</fullName>
    </submittedName>
</protein>
<feature type="compositionally biased region" description="Gly residues" evidence="1">
    <location>
        <begin position="45"/>
        <end position="55"/>
    </location>
</feature>
<name>A0A0J8S3X6_COCIT</name>
<reference evidence="3" key="1">
    <citation type="journal article" date="2010" name="Genome Res.">
        <title>Population genomic sequencing of Coccidioides fungi reveals recent hybridization and transposon control.</title>
        <authorList>
            <person name="Neafsey D.E."/>
            <person name="Barker B.M."/>
            <person name="Sharpton T.J."/>
            <person name="Stajich J.E."/>
            <person name="Park D.J."/>
            <person name="Whiston E."/>
            <person name="Hung C.-Y."/>
            <person name="McMahan C."/>
            <person name="White J."/>
            <person name="Sykes S."/>
            <person name="Heiman D."/>
            <person name="Young S."/>
            <person name="Zeng Q."/>
            <person name="Abouelleil A."/>
            <person name="Aftuck L."/>
            <person name="Bessette D."/>
            <person name="Brown A."/>
            <person name="FitzGerald M."/>
            <person name="Lui A."/>
            <person name="Macdonald J.P."/>
            <person name="Priest M."/>
            <person name="Orbach M.J."/>
            <person name="Galgiani J.N."/>
            <person name="Kirkland T.N."/>
            <person name="Cole G.T."/>
            <person name="Birren B.W."/>
            <person name="Henn M.R."/>
            <person name="Taylor J.W."/>
            <person name="Rounsley S.D."/>
        </authorList>
    </citation>
    <scope>NUCLEOTIDE SEQUENCE [LARGE SCALE GENOMIC DNA]</scope>
    <source>
        <strain evidence="3">H538.4</strain>
    </source>
</reference>
<gene>
    <name evidence="2" type="ORF">CIHG_08994</name>
</gene>
<evidence type="ECO:0000256" key="1">
    <source>
        <dbReference type="SAM" id="MobiDB-lite"/>
    </source>
</evidence>
<evidence type="ECO:0000313" key="3">
    <source>
        <dbReference type="Proteomes" id="UP000054563"/>
    </source>
</evidence>
<feature type="region of interest" description="Disordered" evidence="1">
    <location>
        <begin position="1"/>
        <end position="55"/>
    </location>
</feature>
<sequence>MLLNVPEQKQHSVEDRQAVNGQSDKSKNPRLSEQASMPEVRSVGPAGGLGPKVRR</sequence>
<feature type="compositionally biased region" description="Basic and acidic residues" evidence="1">
    <location>
        <begin position="8"/>
        <end position="17"/>
    </location>
</feature>
<organism evidence="2 3">
    <name type="scientific">Coccidioides immitis H538.4</name>
    <dbReference type="NCBI Taxonomy" id="396776"/>
    <lineage>
        <taxon>Eukaryota</taxon>
        <taxon>Fungi</taxon>
        <taxon>Dikarya</taxon>
        <taxon>Ascomycota</taxon>
        <taxon>Pezizomycotina</taxon>
        <taxon>Eurotiomycetes</taxon>
        <taxon>Eurotiomycetidae</taxon>
        <taxon>Onygenales</taxon>
        <taxon>Onygenaceae</taxon>
        <taxon>Coccidioides</taxon>
    </lineage>
</organism>
<dbReference type="VEuPathDB" id="FungiDB:CIHG_08994"/>
<dbReference type="Proteomes" id="UP000054563">
    <property type="component" value="Unassembled WGS sequence"/>
</dbReference>
<dbReference type="EMBL" id="DS017029">
    <property type="protein sequence ID" value="KMU91059.1"/>
    <property type="molecule type" value="Genomic_DNA"/>
</dbReference>
<proteinExistence type="predicted"/>
<accession>A0A0J8S3X6</accession>
<evidence type="ECO:0000313" key="2">
    <source>
        <dbReference type="EMBL" id="KMU91059.1"/>
    </source>
</evidence>